<feature type="transmembrane region" description="Helical" evidence="9">
    <location>
        <begin position="190"/>
        <end position="210"/>
    </location>
</feature>
<dbReference type="InterPro" id="IPR010065">
    <property type="entry name" value="AA_ABC_transptr_permease_3TM"/>
</dbReference>
<dbReference type="PROSITE" id="PS50928">
    <property type="entry name" value="ABC_TM1"/>
    <property type="match status" value="1"/>
</dbReference>
<dbReference type="STRING" id="376489.A5892_12265"/>
<feature type="domain" description="ABC transmembrane type-1" evidence="10">
    <location>
        <begin position="23"/>
        <end position="211"/>
    </location>
</feature>
<proteinExistence type="inferred from homology"/>
<sequence>MDLELSYFLSEIVANRSMLLQGAWTTVSVSALAIASGTLLGILIGLALAYGTAPLRWPARLYVDLIRGTPVLVLVLATYYMSTPLGLPLTPFQAGAVALCLFCASHVAEIWRGALQALPIGQLEAGRAIGLTFPRICLYVLFPQAMRLAMPTWVTAAAEMVKASTLLSVIGVAELLLTSQQIISNNFLNLQFYFLAGAIYFAINFCIDMLGKYLSRHLEGAGKPRRPV</sequence>
<dbReference type="Gene3D" id="1.10.3720.10">
    <property type="entry name" value="MetI-like"/>
    <property type="match status" value="1"/>
</dbReference>
<evidence type="ECO:0000259" key="10">
    <source>
        <dbReference type="PROSITE" id="PS50928"/>
    </source>
</evidence>
<name>A0A172YG08_9GAMM</name>
<dbReference type="Pfam" id="PF00528">
    <property type="entry name" value="BPD_transp_1"/>
    <property type="match status" value="1"/>
</dbReference>
<dbReference type="PANTHER" id="PTHR30614">
    <property type="entry name" value="MEMBRANE COMPONENT OF AMINO ACID ABC TRANSPORTER"/>
    <property type="match status" value="1"/>
</dbReference>
<dbReference type="RefSeq" id="WP_064123046.1">
    <property type="nucleotide sequence ID" value="NZ_CP015243.1"/>
</dbReference>
<feature type="transmembrane region" description="Helical" evidence="9">
    <location>
        <begin position="27"/>
        <end position="49"/>
    </location>
</feature>
<dbReference type="GO" id="GO:0043190">
    <property type="term" value="C:ATP-binding cassette (ABC) transporter complex"/>
    <property type="evidence" value="ECO:0007669"/>
    <property type="project" value="InterPro"/>
</dbReference>
<keyword evidence="12" id="KW-1185">Reference proteome</keyword>
<evidence type="ECO:0000256" key="9">
    <source>
        <dbReference type="RuleBase" id="RU363032"/>
    </source>
</evidence>
<keyword evidence="3 9" id="KW-0813">Transport</keyword>
<dbReference type="InterPro" id="IPR000515">
    <property type="entry name" value="MetI-like"/>
</dbReference>
<dbReference type="GO" id="GO:0015184">
    <property type="term" value="F:L-cystine transmembrane transporter activity"/>
    <property type="evidence" value="ECO:0007669"/>
    <property type="project" value="TreeGrafter"/>
</dbReference>
<evidence type="ECO:0000256" key="5">
    <source>
        <dbReference type="ARBA" id="ARBA00022692"/>
    </source>
</evidence>
<comment type="similarity">
    <text evidence="2">Belongs to the binding-protein-dependent transport system permease family. HisMQ subfamily.</text>
</comment>
<dbReference type="KEGG" id="haa:A5892_12265"/>
<gene>
    <name evidence="11" type="ORF">A5892_12265</name>
</gene>
<dbReference type="EMBL" id="CP015243">
    <property type="protein sequence ID" value="ANF58144.1"/>
    <property type="molecule type" value="Genomic_DNA"/>
</dbReference>
<keyword evidence="8 9" id="KW-0472">Membrane</keyword>
<evidence type="ECO:0000313" key="12">
    <source>
        <dbReference type="Proteomes" id="UP000077875"/>
    </source>
</evidence>
<evidence type="ECO:0000256" key="2">
    <source>
        <dbReference type="ARBA" id="ARBA00010072"/>
    </source>
</evidence>
<evidence type="ECO:0000256" key="7">
    <source>
        <dbReference type="ARBA" id="ARBA00022989"/>
    </source>
</evidence>
<evidence type="ECO:0000313" key="11">
    <source>
        <dbReference type="EMBL" id="ANF58144.1"/>
    </source>
</evidence>
<dbReference type="NCBIfam" id="TIGR01726">
    <property type="entry name" value="HEQRo_perm_3TM"/>
    <property type="match status" value="1"/>
</dbReference>
<dbReference type="PANTHER" id="PTHR30614:SF0">
    <property type="entry name" value="L-CYSTINE TRANSPORT SYSTEM PERMEASE PROTEIN TCYL"/>
    <property type="match status" value="1"/>
</dbReference>
<dbReference type="CDD" id="cd06261">
    <property type="entry name" value="TM_PBP2"/>
    <property type="match status" value="1"/>
</dbReference>
<accession>A0A172YG08</accession>
<evidence type="ECO:0000256" key="1">
    <source>
        <dbReference type="ARBA" id="ARBA00004429"/>
    </source>
</evidence>
<dbReference type="AlphaFoldDB" id="A0A172YG08"/>
<dbReference type="InterPro" id="IPR043429">
    <property type="entry name" value="ArtM/GltK/GlnP/TcyL/YhdX-like"/>
</dbReference>
<dbReference type="Proteomes" id="UP000077875">
    <property type="component" value="Chromosome"/>
</dbReference>
<dbReference type="SUPFAM" id="SSF161098">
    <property type="entry name" value="MetI-like"/>
    <property type="match status" value="1"/>
</dbReference>
<dbReference type="InterPro" id="IPR035906">
    <property type="entry name" value="MetI-like_sf"/>
</dbReference>
<keyword evidence="7 9" id="KW-1133">Transmembrane helix</keyword>
<protein>
    <submittedName>
        <fullName evidence="11">ABC transporter permease</fullName>
    </submittedName>
</protein>
<keyword evidence="6" id="KW-0029">Amino-acid transport</keyword>
<evidence type="ECO:0000256" key="3">
    <source>
        <dbReference type="ARBA" id="ARBA00022448"/>
    </source>
</evidence>
<evidence type="ECO:0000256" key="6">
    <source>
        <dbReference type="ARBA" id="ARBA00022970"/>
    </source>
</evidence>
<comment type="subcellular location">
    <subcellularLocation>
        <location evidence="1">Cell inner membrane</location>
        <topology evidence="1">Multi-pass membrane protein</topology>
    </subcellularLocation>
    <subcellularLocation>
        <location evidence="9">Cell membrane</location>
        <topology evidence="9">Multi-pass membrane protein</topology>
    </subcellularLocation>
</comment>
<evidence type="ECO:0000256" key="8">
    <source>
        <dbReference type="ARBA" id="ARBA00023136"/>
    </source>
</evidence>
<keyword evidence="5 9" id="KW-0812">Transmembrane</keyword>
<reference evidence="11 12" key="1">
    <citation type="submission" date="2016-04" db="EMBL/GenBank/DDBJ databases">
        <title>Complete Genome Sequence of Halotalea alkalilenta IHB B 13600.</title>
        <authorList>
            <person name="Swarnkar M.K."/>
            <person name="Sharma A."/>
            <person name="Kaushal K."/>
            <person name="Soni R."/>
            <person name="Rana S."/>
            <person name="Singh A.K."/>
            <person name="Gulati A."/>
        </authorList>
    </citation>
    <scope>NUCLEOTIDE SEQUENCE [LARGE SCALE GENOMIC DNA]</scope>
    <source>
        <strain evidence="11 12">IHB B 13600</strain>
    </source>
</reference>
<keyword evidence="4" id="KW-1003">Cell membrane</keyword>
<evidence type="ECO:0000256" key="4">
    <source>
        <dbReference type="ARBA" id="ARBA00022475"/>
    </source>
</evidence>
<organism evidence="11 12">
    <name type="scientific">Halotalea alkalilenta</name>
    <dbReference type="NCBI Taxonomy" id="376489"/>
    <lineage>
        <taxon>Bacteria</taxon>
        <taxon>Pseudomonadati</taxon>
        <taxon>Pseudomonadota</taxon>
        <taxon>Gammaproteobacteria</taxon>
        <taxon>Oceanospirillales</taxon>
        <taxon>Halomonadaceae</taxon>
        <taxon>Halotalea</taxon>
    </lineage>
</organism>